<evidence type="ECO:0000313" key="3">
    <source>
        <dbReference type="Proteomes" id="UP000179018"/>
    </source>
</evidence>
<gene>
    <name evidence="2" type="ORF">A3A75_00045</name>
</gene>
<evidence type="ECO:0000259" key="1">
    <source>
        <dbReference type="PROSITE" id="PS51186"/>
    </source>
</evidence>
<evidence type="ECO:0000313" key="2">
    <source>
        <dbReference type="EMBL" id="OGM59955.1"/>
    </source>
</evidence>
<dbReference type="PANTHER" id="PTHR43415">
    <property type="entry name" value="SPERMIDINE N(1)-ACETYLTRANSFERASE"/>
    <property type="match status" value="1"/>
</dbReference>
<organism evidence="2 3">
    <name type="scientific">Candidatus Woesebacteria bacterium RIFCSPLOWO2_01_FULL_39_10</name>
    <dbReference type="NCBI Taxonomy" id="1802516"/>
    <lineage>
        <taxon>Bacteria</taxon>
        <taxon>Candidatus Woeseibacteriota</taxon>
    </lineage>
</organism>
<dbReference type="GO" id="GO:0016747">
    <property type="term" value="F:acyltransferase activity, transferring groups other than amino-acyl groups"/>
    <property type="evidence" value="ECO:0007669"/>
    <property type="project" value="InterPro"/>
</dbReference>
<dbReference type="SUPFAM" id="SSF55729">
    <property type="entry name" value="Acyl-CoA N-acyltransferases (Nat)"/>
    <property type="match status" value="1"/>
</dbReference>
<dbReference type="PANTHER" id="PTHR43415:SF3">
    <property type="entry name" value="GNAT-FAMILY ACETYLTRANSFERASE"/>
    <property type="match status" value="1"/>
</dbReference>
<dbReference type="Gene3D" id="3.40.630.30">
    <property type="match status" value="1"/>
</dbReference>
<reference evidence="2 3" key="1">
    <citation type="journal article" date="2016" name="Nat. Commun.">
        <title>Thousands of microbial genomes shed light on interconnected biogeochemical processes in an aquifer system.</title>
        <authorList>
            <person name="Anantharaman K."/>
            <person name="Brown C.T."/>
            <person name="Hug L.A."/>
            <person name="Sharon I."/>
            <person name="Castelle C.J."/>
            <person name="Probst A.J."/>
            <person name="Thomas B.C."/>
            <person name="Singh A."/>
            <person name="Wilkins M.J."/>
            <person name="Karaoz U."/>
            <person name="Brodie E.L."/>
            <person name="Williams K.H."/>
            <person name="Hubbard S.S."/>
            <person name="Banfield J.F."/>
        </authorList>
    </citation>
    <scope>NUCLEOTIDE SEQUENCE [LARGE SCALE GENOMIC DNA]</scope>
</reference>
<proteinExistence type="predicted"/>
<dbReference type="Pfam" id="PF00583">
    <property type="entry name" value="Acetyltransf_1"/>
    <property type="match status" value="1"/>
</dbReference>
<dbReference type="STRING" id="1802516.A3A75_00045"/>
<accession>A0A1F8B972</accession>
<protein>
    <recommendedName>
        <fullName evidence="1">N-acetyltransferase domain-containing protein</fullName>
    </recommendedName>
</protein>
<dbReference type="EMBL" id="MGHC01000012">
    <property type="protein sequence ID" value="OGM59955.1"/>
    <property type="molecule type" value="Genomic_DNA"/>
</dbReference>
<dbReference type="PROSITE" id="PS51186">
    <property type="entry name" value="GNAT"/>
    <property type="match status" value="1"/>
</dbReference>
<dbReference type="AlphaFoldDB" id="A0A1F8B972"/>
<dbReference type="Proteomes" id="UP000179018">
    <property type="component" value="Unassembled WGS sequence"/>
</dbReference>
<name>A0A1F8B972_9BACT</name>
<sequence>MDLAKRFPKKVKTKKAREVTLRIPDEGDVKEMQRFINELVEEDAPILKNEKIKLTDEKKYLEGLLKEIKSKKSVNVYAFYKSKLIANTGVKVGKFRGKHMGNLGISVSKDFRDEGLGQLLMKDLLFLAKNYLNLKKITLAVLDGNLRGIHLYKKMGFSEYGRLPEANFYKGDYVDEILMYKDL</sequence>
<feature type="domain" description="N-acetyltransferase" evidence="1">
    <location>
        <begin position="19"/>
        <end position="183"/>
    </location>
</feature>
<dbReference type="InterPro" id="IPR000182">
    <property type="entry name" value="GNAT_dom"/>
</dbReference>
<comment type="caution">
    <text evidence="2">The sequence shown here is derived from an EMBL/GenBank/DDBJ whole genome shotgun (WGS) entry which is preliminary data.</text>
</comment>
<dbReference type="InterPro" id="IPR016181">
    <property type="entry name" value="Acyl_CoA_acyltransferase"/>
</dbReference>